<dbReference type="Proteomes" id="UP000324324">
    <property type="component" value="Unassembled WGS sequence"/>
</dbReference>
<dbReference type="RefSeq" id="WP_223819815.1">
    <property type="nucleotide sequence ID" value="NZ_VWRN01000059.1"/>
</dbReference>
<evidence type="ECO:0000259" key="1">
    <source>
        <dbReference type="Pfam" id="PF00668"/>
    </source>
</evidence>
<proteinExistence type="predicted"/>
<evidence type="ECO:0000313" key="2">
    <source>
        <dbReference type="EMBL" id="KAA6118124.1"/>
    </source>
</evidence>
<organism evidence="2 3">
    <name type="scientific">Cupriavidus cauae</name>
    <dbReference type="NCBI Taxonomy" id="2608999"/>
    <lineage>
        <taxon>Bacteria</taxon>
        <taxon>Pseudomonadati</taxon>
        <taxon>Pseudomonadota</taxon>
        <taxon>Betaproteobacteria</taxon>
        <taxon>Burkholderiales</taxon>
        <taxon>Burkholderiaceae</taxon>
        <taxon>Cupriavidus</taxon>
    </lineage>
</organism>
<evidence type="ECO:0000313" key="3">
    <source>
        <dbReference type="Proteomes" id="UP000324324"/>
    </source>
</evidence>
<comment type="caution">
    <text evidence="2">The sequence shown here is derived from an EMBL/GenBank/DDBJ whole genome shotgun (WGS) entry which is preliminary data.</text>
</comment>
<name>A0A5M8AB00_9BURK</name>
<sequence length="232" mass="25222">VLQRYHGQPVEVPASRYRDHIAWLQTHDVAASESFWRERLQALDEPTRLASALPAPDAGTGHATCRTSLDADALARLQRSAASQHLTLNTLLQAAWVIVLQRYTGRRAVAFGATVAGRPAALPGAEAMLGLFINTLPVIQAPSPDQAVADWLQALQAENLALREHEHVPLYEIQRWAGQGGQALFDSILVFENYPVDAALRQREQNGLKLGEVSHAATTNYPLTLVISAGAT</sequence>
<gene>
    <name evidence="2" type="ORF">F1599_22075</name>
</gene>
<dbReference type="EMBL" id="VWRN01000059">
    <property type="protein sequence ID" value="KAA6118124.1"/>
    <property type="molecule type" value="Genomic_DNA"/>
</dbReference>
<dbReference type="InterPro" id="IPR001242">
    <property type="entry name" value="Condensation_dom"/>
</dbReference>
<feature type="domain" description="Condensation" evidence="1">
    <location>
        <begin position="6"/>
        <end position="228"/>
    </location>
</feature>
<dbReference type="Gene3D" id="3.30.559.30">
    <property type="entry name" value="Nonribosomal peptide synthetase, condensation domain"/>
    <property type="match status" value="1"/>
</dbReference>
<feature type="non-terminal residue" evidence="2">
    <location>
        <position position="1"/>
    </location>
</feature>
<dbReference type="GO" id="GO:0003824">
    <property type="term" value="F:catalytic activity"/>
    <property type="evidence" value="ECO:0007669"/>
    <property type="project" value="InterPro"/>
</dbReference>
<dbReference type="PANTHER" id="PTHR45398:SF1">
    <property type="entry name" value="ENZYME, PUTATIVE (JCVI)-RELATED"/>
    <property type="match status" value="1"/>
</dbReference>
<accession>A0A5M8AB00</accession>
<dbReference type="AlphaFoldDB" id="A0A5M8AB00"/>
<keyword evidence="3" id="KW-1185">Reference proteome</keyword>
<dbReference type="PANTHER" id="PTHR45398">
    <property type="match status" value="1"/>
</dbReference>
<feature type="non-terminal residue" evidence="2">
    <location>
        <position position="232"/>
    </location>
</feature>
<reference evidence="2 3" key="1">
    <citation type="submission" date="2019-09" db="EMBL/GenBank/DDBJ databases">
        <title>Isolation of a novel species in the genus Cupriavidus from patients with sepsis using whole genome sequencing.</title>
        <authorList>
            <person name="Kweon O.J."/>
            <person name="Lee M.-K."/>
        </authorList>
    </citation>
    <scope>NUCLEOTIDE SEQUENCE [LARGE SCALE GENOMIC DNA]</scope>
    <source>
        <strain evidence="2 3">MKL-01</strain>
    </source>
</reference>
<dbReference type="Pfam" id="PF00668">
    <property type="entry name" value="Condensation"/>
    <property type="match status" value="1"/>
</dbReference>
<dbReference type="SUPFAM" id="SSF52777">
    <property type="entry name" value="CoA-dependent acyltransferases"/>
    <property type="match status" value="1"/>
</dbReference>
<protein>
    <submittedName>
        <fullName evidence="2">Non-ribosomal peptide synthase</fullName>
    </submittedName>
</protein>